<protein>
    <submittedName>
        <fullName evidence="5">Protein with involvement in meiosis gsg1</fullName>
    </submittedName>
</protein>
<dbReference type="InterPro" id="IPR058540">
    <property type="entry name" value="Ig_TPPC8_3rd"/>
</dbReference>
<evidence type="ECO:0000259" key="3">
    <source>
        <dbReference type="Pfam" id="PF24545"/>
    </source>
</evidence>
<feature type="region of interest" description="Disordered" evidence="1">
    <location>
        <begin position="300"/>
        <end position="325"/>
    </location>
</feature>
<dbReference type="Pfam" id="PF24546">
    <property type="entry name" value="Ig_TPPC8_3rd"/>
    <property type="match status" value="1"/>
</dbReference>
<feature type="region of interest" description="Disordered" evidence="1">
    <location>
        <begin position="245"/>
        <end position="273"/>
    </location>
</feature>
<feature type="domain" description="TPPC8 first Ig-like" evidence="3">
    <location>
        <begin position="702"/>
        <end position="906"/>
    </location>
</feature>
<evidence type="ECO:0000259" key="4">
    <source>
        <dbReference type="Pfam" id="PF24546"/>
    </source>
</evidence>
<accession>A0A6B2EI91</accession>
<dbReference type="EMBL" id="GIFK01003955">
    <property type="protein sequence ID" value="NBJ61658.1"/>
    <property type="molecule type" value="Transcribed_RNA"/>
</dbReference>
<name>A0A6B2EI91_9DIPT</name>
<evidence type="ECO:0000256" key="1">
    <source>
        <dbReference type="SAM" id="MobiDB-lite"/>
    </source>
</evidence>
<dbReference type="InterPro" id="IPR058538">
    <property type="entry name" value="Ig_TPPC8_2nd"/>
</dbReference>
<dbReference type="InterPro" id="IPR058541">
    <property type="entry name" value="Ig_TPPC8_1st"/>
</dbReference>
<sequence>MIHLTSQNMSTKEMIQSAFSPLIGATCSTQAEELCQKNNLTFAEMLQPFSRLTTDASFRDSSGTSVSLKGVRLNICDVAWRPPQTVLARKMLNDSVTTVHCDKTRSIQVDDTTFLNIPLSEPWYEQWREIFLTVQFPADHEFTRHFMSCLIVLSSSDPNPLECANQLTRKVQMMQNVTPPKLPKWFTQDPLNCYVMLHDGCSGDITKAQQAFESLKMTYGENKCFLLQINSFQGTPGECPDPWLRYLKRHPRPDPSQMENDNSTPKSPQDSGVSMTMTMQMSTLETPPSGIVGEVVHHPLSPLQETGGDISAMSTSTESLTSQPMNPNVWAGEEHIDVPHGMCLTTSDMENLRHLIQDYSLRALIPYIEKLVYSLNDSITTKKGVSRSLLTATKRWFVTNKPGTGNATQNAVVYTNESTELQTRKIGDLYFMFGHYASAFQAYHQAKRDFNADSAWQYYAGALEMAALAAFMQGVASRKTYDYMEEAIMTYLNICKLPQFATRATMLSVECLKVARLFGEAAKQLIRMTSEDSDLRSGLLLEQAAYAFLSSQPPLFRKYAFHAVLAGHRYSKAGQRRHAFRCYKQAHQVFENRGWSLAEDHIQYTIGRQAISLKKPEEASVPLSHLLRPSSLQSSVQQAVFLREYIQTHRALQSGQENGNLLSISLPRIVQDRTRVLVTSQPPVTIPHMMPATNLTINSRLDAETVWVKLEEMAAQMASQRSIMIFKPCRSLFTYDTDNSVHPLAIHGEPIDISVTFENTIKIPIVFSDIHLLWRFKRADSGEEMSNSHLFRGLIDGGGDRRGMESVIAANVIGTVNINEHEYKTILFRVTPKITGMLHVTGVIGQLSAMTDPTSLWGKMDFERIAIKRNDPPVNDKPIEYDKRLDIQVLEPAPALCVSFGEMQKEVVAGEVIPVTVQMTNCGATALTDIFLAVESPRWFLVSSDKAELPLSVLRNYRDLSNENLSKDREARKQHVFRVAGIADVGRPLQPSETRSTTFWIQIPYRKGAVDLKALIYYNMPPECSKLKYRVIRHVWCFNVNESLWMEVNCNVTNGRDKELGVDISLKNLNQLHHPVMTEISLHDIHLYSPENRLNAKKIVWADSPGTKNLLHDGSGLKSSDLVSFRCSLDKHRVSFAKNQTPEQFISAQLSRVMIKASQANEVKRLPGVNGVRSFLMKEETKYIRVMGSGGSEEFNQIVTNADRHMTVGVTWSARISDNGANIRMAAGQHFVQLRRLYESGFCPPCDRLHKTSFSSHEEICSIFDLPREDSNPLPEEHQSVNVARRTFLEADFKIVDVDEMNDEKTN</sequence>
<dbReference type="Pfam" id="PF24545">
    <property type="entry name" value="Ig_TPPC8_1st"/>
    <property type="match status" value="1"/>
</dbReference>
<evidence type="ECO:0000313" key="5">
    <source>
        <dbReference type="EMBL" id="NBJ61658.1"/>
    </source>
</evidence>
<dbReference type="PANTHER" id="PTHR12975:SF6">
    <property type="entry name" value="TRAFFICKING PROTEIN PARTICLE COMPLEX SUBUNIT 8"/>
    <property type="match status" value="1"/>
</dbReference>
<organism evidence="5">
    <name type="scientific">Phlebotomus kandelakii</name>
    <dbReference type="NCBI Taxonomy" id="1109342"/>
    <lineage>
        <taxon>Eukaryota</taxon>
        <taxon>Metazoa</taxon>
        <taxon>Ecdysozoa</taxon>
        <taxon>Arthropoda</taxon>
        <taxon>Hexapoda</taxon>
        <taxon>Insecta</taxon>
        <taxon>Pterygota</taxon>
        <taxon>Neoptera</taxon>
        <taxon>Endopterygota</taxon>
        <taxon>Diptera</taxon>
        <taxon>Nematocera</taxon>
        <taxon>Psychodoidea</taxon>
        <taxon>Psychodidae</taxon>
        <taxon>Phlebotomus</taxon>
        <taxon>Larroussius</taxon>
    </lineage>
</organism>
<feature type="compositionally biased region" description="Polar residues" evidence="1">
    <location>
        <begin position="257"/>
        <end position="273"/>
    </location>
</feature>
<feature type="domain" description="TPPC8 second Ig-like" evidence="2">
    <location>
        <begin position="910"/>
        <end position="1032"/>
    </location>
</feature>
<feature type="compositionally biased region" description="Polar residues" evidence="1">
    <location>
        <begin position="312"/>
        <end position="325"/>
    </location>
</feature>
<proteinExistence type="predicted"/>
<reference evidence="5" key="1">
    <citation type="submission" date="2019-10" db="EMBL/GenBank/DDBJ databases">
        <title>Short sand fly seasons in Tbilisi, Georgia, hinder development of host immunity to saliva of the visceral leishmaniasis vector Phlebotomus kandelakii.</title>
        <authorList>
            <person name="Oliveira F."/>
            <person name="Giorgobiani E."/>
            <person name="Guimaraes-Costa A.B."/>
            <person name="Abdeladhim M."/>
            <person name="Oristian J."/>
            <person name="Tskhvaradze L."/>
            <person name="Tsertsvadze N."/>
            <person name="Zakalashvili M."/>
            <person name="Valenzuela J.G."/>
            <person name="Kamhawi S."/>
        </authorList>
    </citation>
    <scope>NUCLEOTIDE SEQUENCE</scope>
    <source>
        <strain evidence="5">Wild-capture in Tbilisi</strain>
        <tissue evidence="5">Salivary glands</tissue>
    </source>
</reference>
<feature type="domain" description="TPPC8 third Ig-like" evidence="4">
    <location>
        <begin position="1036"/>
        <end position="1233"/>
    </location>
</feature>
<dbReference type="GO" id="GO:1990072">
    <property type="term" value="C:TRAPPIII protein complex"/>
    <property type="evidence" value="ECO:0007669"/>
    <property type="project" value="TreeGrafter"/>
</dbReference>
<dbReference type="InterPro" id="IPR024420">
    <property type="entry name" value="TRAPP_III_complex_Trs85"/>
</dbReference>
<dbReference type="Pfam" id="PF12739">
    <property type="entry name" value="TRAPPC-Trs85"/>
    <property type="match status" value="1"/>
</dbReference>
<dbReference type="Pfam" id="PF24544">
    <property type="entry name" value="Ig_TPPC8_2nd"/>
    <property type="match status" value="1"/>
</dbReference>
<dbReference type="PANTHER" id="PTHR12975">
    <property type="entry name" value="TRANSPORT PROTEIN TRAPP"/>
    <property type="match status" value="1"/>
</dbReference>
<evidence type="ECO:0000259" key="2">
    <source>
        <dbReference type="Pfam" id="PF24544"/>
    </source>
</evidence>